<dbReference type="SUPFAM" id="SSF51445">
    <property type="entry name" value="(Trans)glycosidases"/>
    <property type="match status" value="1"/>
</dbReference>
<organism evidence="11 12">
    <name type="scientific">Sphingomonas yabuuchiae</name>
    <dbReference type="NCBI Taxonomy" id="172044"/>
    <lineage>
        <taxon>Bacteria</taxon>
        <taxon>Pseudomonadati</taxon>
        <taxon>Pseudomonadota</taxon>
        <taxon>Alphaproteobacteria</taxon>
        <taxon>Sphingomonadales</taxon>
        <taxon>Sphingomonadaceae</taxon>
        <taxon>Sphingomonas</taxon>
    </lineage>
</organism>
<reference evidence="11 12" key="1">
    <citation type="journal article" date="2016" name="Front. Microbiol.">
        <title>Genomic Resource of Rice Seed Associated Bacteria.</title>
        <authorList>
            <person name="Midha S."/>
            <person name="Bansal K."/>
            <person name="Sharma S."/>
            <person name="Kumar N."/>
            <person name="Patil P.P."/>
            <person name="Chaudhry V."/>
            <person name="Patil P.B."/>
        </authorList>
    </citation>
    <scope>NUCLEOTIDE SEQUENCE [LARGE SCALE GENOMIC DNA]</scope>
    <source>
        <strain evidence="11 12">NS355</strain>
    </source>
</reference>
<keyword evidence="5 10" id="KW-0328">Glycosyltransferase</keyword>
<protein>
    <recommendedName>
        <fullName evidence="4 10">4-alpha-glucanotransferase</fullName>
        <ecNumber evidence="3 10">2.4.1.25</ecNumber>
    </recommendedName>
    <alternativeName>
        <fullName evidence="8 10">Amylomaltase</fullName>
    </alternativeName>
    <alternativeName>
        <fullName evidence="9 10">Disproportionating enzyme</fullName>
    </alternativeName>
</protein>
<dbReference type="InterPro" id="IPR003385">
    <property type="entry name" value="Glyco_hydro_77"/>
</dbReference>
<comment type="caution">
    <text evidence="11">The sequence shown here is derived from an EMBL/GenBank/DDBJ whole genome shotgun (WGS) entry which is preliminary data.</text>
</comment>
<dbReference type="OrthoDB" id="9761577at2"/>
<evidence type="ECO:0000256" key="3">
    <source>
        <dbReference type="ARBA" id="ARBA00012560"/>
    </source>
</evidence>
<evidence type="ECO:0000313" key="12">
    <source>
        <dbReference type="Proteomes" id="UP000073923"/>
    </source>
</evidence>
<comment type="similarity">
    <text evidence="2 10">Belongs to the disproportionating enzyme family.</text>
</comment>
<evidence type="ECO:0000256" key="6">
    <source>
        <dbReference type="ARBA" id="ARBA00022679"/>
    </source>
</evidence>
<evidence type="ECO:0000256" key="5">
    <source>
        <dbReference type="ARBA" id="ARBA00022676"/>
    </source>
</evidence>
<evidence type="ECO:0000256" key="4">
    <source>
        <dbReference type="ARBA" id="ARBA00020295"/>
    </source>
</evidence>
<dbReference type="Proteomes" id="UP000073923">
    <property type="component" value="Unassembled WGS sequence"/>
</dbReference>
<evidence type="ECO:0000256" key="9">
    <source>
        <dbReference type="ARBA" id="ARBA00031501"/>
    </source>
</evidence>
<evidence type="ECO:0000256" key="7">
    <source>
        <dbReference type="ARBA" id="ARBA00023277"/>
    </source>
</evidence>
<evidence type="ECO:0000256" key="8">
    <source>
        <dbReference type="ARBA" id="ARBA00031423"/>
    </source>
</evidence>
<dbReference type="EMBL" id="LDTF01000011">
    <property type="protein sequence ID" value="KTW00537.1"/>
    <property type="molecule type" value="Genomic_DNA"/>
</dbReference>
<sequence length="628" mass="68027">MSDLHTRAEAAGLSRHWQDAKGHDQTVSDEALAAILDRLDTDVGETVFVSGELGQQISLPDTCRDGTARLTLEGGDVVSVSIRDRNLPAILQPGYHRLEQGEREWTIAIAPPRCPAPPSGRHWGSAVQIPSLREGGGAFGDFAGLAGAAKALGRAGAAALAISPVHALFPADAARFSPYAPSSRLFRNVWLAPAGEPVADAPALIDWQSAAPDRMQDLRFVYDRLDQTQVQAFERWRMEGGERLESQALFDALHAYFHGRDRVSGWIDWPEEYHDPESEAVARFAAEHHDAIRFYAFAQWWTDRALRDAAHTARGSGMAIGLIADLAIGVAMNGADGWSRRGELLTGLSIGAPPDPLGPDGQNWGITALSPFALRRQGFAPFIDTLRAVFAHAGGIRIDHALGLCRLWVVPDGAPADQGAYLAMPFTDMMRILRIEAHRANQGRGAIVIGEDLGTVPPGFRDIMAEAGMLGMRVLPFERDGDGAFLPPDMWSDQAIAMTATHDIATVAGWWKGRDLEWRARIAGRPVSSEESADRAQERTALWQAIGHDAPKPDEPSEVVGAAIAAVAETPCPLAIVPVEDLLGLDEQPNLPGTIDEHPNWRRRLPDTLDRSLAKPEVSALIAILNAR</sequence>
<evidence type="ECO:0000313" key="11">
    <source>
        <dbReference type="EMBL" id="KTW00537.1"/>
    </source>
</evidence>
<dbReference type="AlphaFoldDB" id="A0A147IXK7"/>
<proteinExistence type="inferred from homology"/>
<dbReference type="RefSeq" id="WP_058744522.1">
    <property type="nucleotide sequence ID" value="NZ_LDTF01000011.1"/>
</dbReference>
<dbReference type="InterPro" id="IPR017853">
    <property type="entry name" value="GH"/>
</dbReference>
<dbReference type="PATRIC" id="fig|172044.3.peg.254"/>
<dbReference type="Pfam" id="PF02446">
    <property type="entry name" value="Glyco_hydro_77"/>
    <property type="match status" value="1"/>
</dbReference>
<keyword evidence="7 10" id="KW-0119">Carbohydrate metabolism</keyword>
<evidence type="ECO:0000256" key="10">
    <source>
        <dbReference type="RuleBase" id="RU361207"/>
    </source>
</evidence>
<dbReference type="NCBIfam" id="TIGR00217">
    <property type="entry name" value="malQ"/>
    <property type="match status" value="1"/>
</dbReference>
<keyword evidence="6 10" id="KW-0808">Transferase</keyword>
<dbReference type="PANTHER" id="PTHR32438:SF5">
    <property type="entry name" value="4-ALPHA-GLUCANOTRANSFERASE DPE1, CHLOROPLASTIC_AMYLOPLASTIC"/>
    <property type="match status" value="1"/>
</dbReference>
<dbReference type="GO" id="GO:0005975">
    <property type="term" value="P:carbohydrate metabolic process"/>
    <property type="evidence" value="ECO:0007669"/>
    <property type="project" value="InterPro"/>
</dbReference>
<dbReference type="PANTHER" id="PTHR32438">
    <property type="entry name" value="4-ALPHA-GLUCANOTRANSFERASE DPE1, CHLOROPLASTIC/AMYLOPLASTIC"/>
    <property type="match status" value="1"/>
</dbReference>
<comment type="catalytic activity">
    <reaction evidence="1 10">
        <text>Transfers a segment of a (1-&gt;4)-alpha-D-glucan to a new position in an acceptor, which may be glucose or a (1-&gt;4)-alpha-D-glucan.</text>
        <dbReference type="EC" id="2.4.1.25"/>
    </reaction>
</comment>
<name>A0A147IXK7_9SPHN</name>
<evidence type="ECO:0000256" key="2">
    <source>
        <dbReference type="ARBA" id="ARBA00005684"/>
    </source>
</evidence>
<dbReference type="EC" id="2.4.1.25" evidence="3 10"/>
<dbReference type="Gene3D" id="3.20.20.80">
    <property type="entry name" value="Glycosidases"/>
    <property type="match status" value="1"/>
</dbReference>
<accession>A0A147IXK7</accession>
<dbReference type="GO" id="GO:0004134">
    <property type="term" value="F:4-alpha-glucanotransferase activity"/>
    <property type="evidence" value="ECO:0007669"/>
    <property type="project" value="UniProtKB-EC"/>
</dbReference>
<evidence type="ECO:0000256" key="1">
    <source>
        <dbReference type="ARBA" id="ARBA00000439"/>
    </source>
</evidence>
<gene>
    <name evidence="11" type="ORF">NS355_04095</name>
</gene>